<name>A0A7S2LSF5_9DINO</name>
<dbReference type="Pfam" id="PF20717">
    <property type="entry name" value="DUF6829"/>
    <property type="match status" value="1"/>
</dbReference>
<proteinExistence type="predicted"/>
<dbReference type="EMBL" id="HBGW01065836">
    <property type="protein sequence ID" value="CAD9613367.1"/>
    <property type="molecule type" value="Transcribed_RNA"/>
</dbReference>
<dbReference type="InterPro" id="IPR049232">
    <property type="entry name" value="DUF6829"/>
</dbReference>
<gene>
    <name evidence="2" type="ORF">BRAN1462_LOCUS41977</name>
</gene>
<sequence length="1145" mass="129091">MGSLRSVVLPRSNRRSFFGMACSRAVQLAQHTGQDRMVHMSAEVKDNLHALKMMRVILSNSDMTYFLDPATPVPSGPPAYNSGNADGSPSCKVALSLSLGNNQQVSTENAKPAEMSFIQFKQMLERFKVDTSKFGTGVARSLDEFYRAVIVDQKSFLVVEDNVLERVVAIVRVSLRIRDSENKLRELRLAAKQMVGGVHQRNQPLAFVLKIPERGQWAEAIERCFEEKLSISSRVQRLCFNIDNDSYRFKEERSASETIPGIMTTYKSHNIIINIKDKANKELKRIGLPQGQQFEIGKSTWSWEPVIDSKEDELMSLLHKNGIDVAEFSAQAFAELYDEVHVSMSATLDVVFGDLRRTIRIVKVWVHAEILNIDHVLVVRAKWQKGTYEEMHLPQPVSMRMGVDQEWTEAVDQALFTRLGLTMDFLAANVHVDRSTHKLTEEVGYSRSYPGLKTMYQVNEISVQILNTGAQLHIGLPSGTDFTFARREEVKGPETQDVVITHWCWLNRDDIEARKKNSVLRMSVQQSIKRCSMNDDSDVEEAEEEDDDGKPMFRVTTSRATSEEGGQNGRVHSPAPLLLASDPDSVAGPAGVIASLMAHQTADWKIAKRAAENIRIPDYSLKDFHKDITSAFPELRLYCVRGDGKGGNQTQSGRTADDEYQRTIGAMFAFYWIMRVDIDGQVGLCYGVDIKRGWQVLSDEQRQEKDLDPDENGKRKKFFDNTDWDVVTNLLVDSNLLRKTHKGLISNPDRALAMLTLLAIHDIMKIELLLPRVPKDMAEFQGYKAGDVVNDHDQALSFVMQYAPQCLPSFCRLASSAQQCLRFTHCKMDYNMGWLVQGEAPPGALFKSFRKVIKDGKAPAWDVAFYFVHWFCDLAAAEPSPLQGCEKFVLKFPHWVIAQFIDSFSVVRELANWKTETQVLEQYLVKRWNDCPMPLPMAGALPTGKGSIAMMRVMLMAQGATPQVMAAWGQQNPEDFNTIAEEMALTGLKDQVYEQEPMPAQGPAILVYYCPAFVQRAGQSHPDSTLQILAQVFRKTREIWPLTSLAADSHVVVRIDALKELDAPAILRPEPGFAWIMTKTSSKEAMVQMVPVSELQKKDIETNKVLSFASGRRSVPRTPQSLIRRMSVRVGSLRFGPRVGSLRFW</sequence>
<evidence type="ECO:0000313" key="2">
    <source>
        <dbReference type="EMBL" id="CAD9613367.1"/>
    </source>
</evidence>
<feature type="compositionally biased region" description="Acidic residues" evidence="1">
    <location>
        <begin position="535"/>
        <end position="548"/>
    </location>
</feature>
<protein>
    <submittedName>
        <fullName evidence="2">Uncharacterized protein</fullName>
    </submittedName>
</protein>
<reference evidence="2" key="1">
    <citation type="submission" date="2021-01" db="EMBL/GenBank/DDBJ databases">
        <authorList>
            <person name="Corre E."/>
            <person name="Pelletier E."/>
            <person name="Niang G."/>
            <person name="Scheremetjew M."/>
            <person name="Finn R."/>
            <person name="Kale V."/>
            <person name="Holt S."/>
            <person name="Cochrane G."/>
            <person name="Meng A."/>
            <person name="Brown T."/>
            <person name="Cohen L."/>
        </authorList>
    </citation>
    <scope>NUCLEOTIDE SEQUENCE</scope>
    <source>
        <strain evidence="2">RCC3387</strain>
    </source>
</reference>
<feature type="region of interest" description="Disordered" evidence="1">
    <location>
        <begin position="530"/>
        <end position="553"/>
    </location>
</feature>
<accession>A0A7S2LSF5</accession>
<dbReference type="AlphaFoldDB" id="A0A7S2LSF5"/>
<organism evidence="2">
    <name type="scientific">Zooxanthella nutricula</name>
    <dbReference type="NCBI Taxonomy" id="1333877"/>
    <lineage>
        <taxon>Eukaryota</taxon>
        <taxon>Sar</taxon>
        <taxon>Alveolata</taxon>
        <taxon>Dinophyceae</taxon>
        <taxon>Peridiniales</taxon>
        <taxon>Peridiniales incertae sedis</taxon>
        <taxon>Zooxanthella</taxon>
    </lineage>
</organism>
<evidence type="ECO:0000256" key="1">
    <source>
        <dbReference type="SAM" id="MobiDB-lite"/>
    </source>
</evidence>